<evidence type="ECO:0000313" key="2">
    <source>
        <dbReference type="Proteomes" id="UP000286134"/>
    </source>
</evidence>
<proteinExistence type="predicted"/>
<keyword evidence="2" id="KW-1185">Reference proteome</keyword>
<dbReference type="Proteomes" id="UP000286134">
    <property type="component" value="Unassembled WGS sequence"/>
</dbReference>
<evidence type="ECO:0000313" key="1">
    <source>
        <dbReference type="EMBL" id="RKF55721.1"/>
    </source>
</evidence>
<protein>
    <submittedName>
        <fullName evidence="1">Uncharacterized protein</fullName>
    </submittedName>
</protein>
<name>A0A420HE63_9PEZI</name>
<reference evidence="1 2" key="1">
    <citation type="journal article" date="2018" name="BMC Genomics">
        <title>Comparative genome analyses reveal sequence features reflecting distinct modes of host-adaptation between dicot and monocot powdery mildew.</title>
        <authorList>
            <person name="Wu Y."/>
            <person name="Ma X."/>
            <person name="Pan Z."/>
            <person name="Kale S.D."/>
            <person name="Song Y."/>
            <person name="King H."/>
            <person name="Zhang Q."/>
            <person name="Presley C."/>
            <person name="Deng X."/>
            <person name="Wei C.I."/>
            <person name="Xiao S."/>
        </authorList>
    </citation>
    <scope>NUCLEOTIDE SEQUENCE [LARGE SCALE GENOMIC DNA]</scope>
    <source>
        <strain evidence="1">UMSG2</strain>
    </source>
</reference>
<organism evidence="1 2">
    <name type="scientific">Erysiphe neolycopersici</name>
    <dbReference type="NCBI Taxonomy" id="212602"/>
    <lineage>
        <taxon>Eukaryota</taxon>
        <taxon>Fungi</taxon>
        <taxon>Dikarya</taxon>
        <taxon>Ascomycota</taxon>
        <taxon>Pezizomycotina</taxon>
        <taxon>Leotiomycetes</taxon>
        <taxon>Erysiphales</taxon>
        <taxon>Erysiphaceae</taxon>
        <taxon>Erysiphe</taxon>
    </lineage>
</organism>
<gene>
    <name evidence="1" type="ORF">OnM2_087023</name>
</gene>
<dbReference type="EMBL" id="MCFK01008776">
    <property type="protein sequence ID" value="RKF55721.1"/>
    <property type="molecule type" value="Genomic_DNA"/>
</dbReference>
<accession>A0A420HE63</accession>
<sequence length="139" mass="16595">MTRLRRKCAVTSNSDIETKQSSSLEDEKDMIETAQRITKNIRNKKRKAIEDDFNRRQWELKLKIEKQFETRQKAITKYQNDTWEKLEVLNEKLQFIEESILSTIKNLESLTLNMTNQMILILRESIYDHQRVGFGALEN</sequence>
<dbReference type="AlphaFoldDB" id="A0A420HE63"/>
<comment type="caution">
    <text evidence="1">The sequence shown here is derived from an EMBL/GenBank/DDBJ whole genome shotgun (WGS) entry which is preliminary data.</text>
</comment>
<dbReference type="OrthoDB" id="28257at2759"/>